<feature type="domain" description="Nitroreductase" evidence="2">
    <location>
        <begin position="44"/>
        <end position="211"/>
    </location>
</feature>
<gene>
    <name evidence="3" type="ORF">ERS852429_02515</name>
    <name evidence="4" type="ORF">GKD59_19600</name>
</gene>
<dbReference type="CDD" id="cd02142">
    <property type="entry name" value="McbC_SagB-like_oxidoreductase"/>
    <property type="match status" value="1"/>
</dbReference>
<dbReference type="Pfam" id="PF00881">
    <property type="entry name" value="Nitroreductase"/>
    <property type="match status" value="1"/>
</dbReference>
<dbReference type="GO" id="GO:0016491">
    <property type="term" value="F:oxidoreductase activity"/>
    <property type="evidence" value="ECO:0007669"/>
    <property type="project" value="InterPro"/>
</dbReference>
<dbReference type="Proteomes" id="UP000463337">
    <property type="component" value="Unassembled WGS sequence"/>
</dbReference>
<feature type="signal peptide" evidence="1">
    <location>
        <begin position="1"/>
        <end position="20"/>
    </location>
</feature>
<evidence type="ECO:0000313" key="5">
    <source>
        <dbReference type="Proteomes" id="UP000095591"/>
    </source>
</evidence>
<evidence type="ECO:0000259" key="2">
    <source>
        <dbReference type="Pfam" id="PF00881"/>
    </source>
</evidence>
<reference evidence="4 6" key="2">
    <citation type="journal article" date="2019" name="Nat. Med.">
        <title>A library of human gut bacterial isolates paired with longitudinal multiomics data enables mechanistic microbiome research.</title>
        <authorList>
            <person name="Poyet M."/>
            <person name="Groussin M."/>
            <person name="Gibbons S.M."/>
            <person name="Avila-Pacheco J."/>
            <person name="Jiang X."/>
            <person name="Kearney S.M."/>
            <person name="Perrotta A.R."/>
            <person name="Berdy B."/>
            <person name="Zhao S."/>
            <person name="Lieberman T.D."/>
            <person name="Swanson P.K."/>
            <person name="Smith M."/>
            <person name="Roesemann S."/>
            <person name="Alexander J.E."/>
            <person name="Rich S.A."/>
            <person name="Livny J."/>
            <person name="Vlamakis H."/>
            <person name="Clish C."/>
            <person name="Bullock K."/>
            <person name="Deik A."/>
            <person name="Scott J."/>
            <person name="Pierce K.A."/>
            <person name="Xavier R.J."/>
            <person name="Alm E.J."/>
        </authorList>
    </citation>
    <scope>NUCLEOTIDE SEQUENCE [LARGE SCALE GENOMIC DNA]</scope>
    <source>
        <strain evidence="4 6">BIOML-A41</strain>
    </source>
</reference>
<keyword evidence="1" id="KW-0732">Signal</keyword>
<dbReference type="PANTHER" id="PTHR43745">
    <property type="entry name" value="NITROREDUCTASE MJ1384-RELATED"/>
    <property type="match status" value="1"/>
</dbReference>
<proteinExistence type="predicted"/>
<sequence length="213" mass="22997">MRTIFCVLATLMLGIAGMQAQSLKAIKLNAPDKTRGASVMKALADRHSEREFANKKLSQQDLSDLIWAAIGINREDGKRTAASALNKQDIDVYVLMEEGAYLYDPKAHQLNPVVEGDHRPLIGGKQTSVNSAPVCLLMVSDISKFGNVGTPQMRERFGALDAGLVSQNIALFCSGCGLVTVPRGSMEADALKKVLKLSDSQIPMINHPVGYAK</sequence>
<dbReference type="EMBL" id="WKLT01000024">
    <property type="protein sequence ID" value="MRY60064.1"/>
    <property type="molecule type" value="Genomic_DNA"/>
</dbReference>
<accession>A0A173V063</accession>
<protein>
    <submittedName>
        <fullName evidence="3">SagB-type dehydrogenase domain</fullName>
    </submittedName>
    <submittedName>
        <fullName evidence="4">SagB/ThcOx family dehydrogenase</fullName>
    </submittedName>
</protein>
<feature type="chain" id="PRO_5043136237" evidence="1">
    <location>
        <begin position="21"/>
        <end position="213"/>
    </location>
</feature>
<evidence type="ECO:0000256" key="1">
    <source>
        <dbReference type="SAM" id="SignalP"/>
    </source>
</evidence>
<dbReference type="EMBL" id="CYXP01000005">
    <property type="protein sequence ID" value="CUN20643.1"/>
    <property type="molecule type" value="Genomic_DNA"/>
</dbReference>
<dbReference type="InterPro" id="IPR029479">
    <property type="entry name" value="Nitroreductase"/>
</dbReference>
<name>A0A173V063_PARDI</name>
<dbReference type="InterPro" id="IPR052544">
    <property type="entry name" value="Bacteriocin_Proc_Enz"/>
</dbReference>
<dbReference type="Gene3D" id="3.40.109.10">
    <property type="entry name" value="NADH Oxidase"/>
    <property type="match status" value="1"/>
</dbReference>
<dbReference type="RefSeq" id="WP_009016962.1">
    <property type="nucleotide sequence ID" value="NZ_AP019729.1"/>
</dbReference>
<organism evidence="3 5">
    <name type="scientific">Parabacteroides distasonis</name>
    <dbReference type="NCBI Taxonomy" id="823"/>
    <lineage>
        <taxon>Bacteria</taxon>
        <taxon>Pseudomonadati</taxon>
        <taxon>Bacteroidota</taxon>
        <taxon>Bacteroidia</taxon>
        <taxon>Bacteroidales</taxon>
        <taxon>Tannerellaceae</taxon>
        <taxon>Parabacteroides</taxon>
    </lineage>
</organism>
<evidence type="ECO:0000313" key="4">
    <source>
        <dbReference type="EMBL" id="MRY60064.1"/>
    </source>
</evidence>
<dbReference type="SUPFAM" id="SSF55469">
    <property type="entry name" value="FMN-dependent nitroreductase-like"/>
    <property type="match status" value="1"/>
</dbReference>
<dbReference type="PANTHER" id="PTHR43745:SF2">
    <property type="entry name" value="NITROREDUCTASE MJ1384-RELATED"/>
    <property type="match status" value="1"/>
</dbReference>
<evidence type="ECO:0000313" key="6">
    <source>
        <dbReference type="Proteomes" id="UP000463337"/>
    </source>
</evidence>
<dbReference type="AlphaFoldDB" id="A0A173V063"/>
<dbReference type="Proteomes" id="UP000095591">
    <property type="component" value="Unassembled WGS sequence"/>
</dbReference>
<evidence type="ECO:0000313" key="3">
    <source>
        <dbReference type="EMBL" id="CUN20643.1"/>
    </source>
</evidence>
<dbReference type="InterPro" id="IPR000415">
    <property type="entry name" value="Nitroreductase-like"/>
</dbReference>
<reference evidence="3 5" key="1">
    <citation type="submission" date="2015-09" db="EMBL/GenBank/DDBJ databases">
        <authorList>
            <consortium name="Pathogen Informatics"/>
        </authorList>
    </citation>
    <scope>NUCLEOTIDE SEQUENCE [LARGE SCALE GENOMIC DNA]</scope>
    <source>
        <strain evidence="3 5">2789STDY5608872</strain>
    </source>
</reference>